<comment type="caution">
    <text evidence="2">The sequence shown here is derived from an EMBL/GenBank/DDBJ whole genome shotgun (WGS) entry which is preliminary data.</text>
</comment>
<dbReference type="Proteomes" id="UP000077701">
    <property type="component" value="Unassembled WGS sequence"/>
</dbReference>
<reference evidence="2 3" key="1">
    <citation type="journal article" date="2016" name="Genome Announc.">
        <title>Draft Genome Sequence of Planomonospora sphaerica JCM9374, a Rare Actinomycete.</title>
        <authorList>
            <person name="Dohra H."/>
            <person name="Suzuki T."/>
            <person name="Inoue Y."/>
            <person name="Kodani S."/>
        </authorList>
    </citation>
    <scope>NUCLEOTIDE SEQUENCE [LARGE SCALE GENOMIC DNA]</scope>
    <source>
        <strain evidence="2 3">JCM 9374</strain>
    </source>
</reference>
<keyword evidence="3" id="KW-1185">Reference proteome</keyword>
<feature type="region of interest" description="Disordered" evidence="1">
    <location>
        <begin position="46"/>
        <end position="99"/>
    </location>
</feature>
<accession>A0A171DLS9</accession>
<evidence type="ECO:0000313" key="2">
    <source>
        <dbReference type="EMBL" id="GAT69860.1"/>
    </source>
</evidence>
<name>A0A171DLS9_9ACTN</name>
<protein>
    <submittedName>
        <fullName evidence="2">Transposase</fullName>
    </submittedName>
</protein>
<dbReference type="EMBL" id="BDCX01000015">
    <property type="protein sequence ID" value="GAT69860.1"/>
    <property type="molecule type" value="Genomic_DNA"/>
</dbReference>
<evidence type="ECO:0000256" key="1">
    <source>
        <dbReference type="SAM" id="MobiDB-lite"/>
    </source>
</evidence>
<organism evidence="2 3">
    <name type="scientific">Planomonospora sphaerica</name>
    <dbReference type="NCBI Taxonomy" id="161355"/>
    <lineage>
        <taxon>Bacteria</taxon>
        <taxon>Bacillati</taxon>
        <taxon>Actinomycetota</taxon>
        <taxon>Actinomycetes</taxon>
        <taxon>Streptosporangiales</taxon>
        <taxon>Streptosporangiaceae</taxon>
        <taxon>Planomonospora</taxon>
    </lineage>
</organism>
<sequence length="99" mass="11079">MPLLQAIPKVRGKRGRLRQRPEVVLADHGYDHGKYRRLVRQLQVRPPIARRGTEHGSGLGEQRWAEGWGSAGSPRSRRSCVPTTPTPKSASTELNGFQQ</sequence>
<gene>
    <name evidence="2" type="ORF">PS9374_05540</name>
</gene>
<dbReference type="STRING" id="161355.PS9374_05540"/>
<dbReference type="AlphaFoldDB" id="A0A171DLS9"/>
<evidence type="ECO:0000313" key="3">
    <source>
        <dbReference type="Proteomes" id="UP000077701"/>
    </source>
</evidence>
<proteinExistence type="predicted"/>
<reference evidence="3" key="2">
    <citation type="submission" date="2016-04" db="EMBL/GenBank/DDBJ databases">
        <title>Planomonospora sphaerica JCM9374 whole genome shotgun sequence.</title>
        <authorList>
            <person name="Suzuki T."/>
            <person name="Dohra H."/>
            <person name="Kodani S."/>
        </authorList>
    </citation>
    <scope>NUCLEOTIDE SEQUENCE [LARGE SCALE GENOMIC DNA]</scope>
    <source>
        <strain evidence="3">JCM 9374</strain>
    </source>
</reference>
<feature type="compositionally biased region" description="Polar residues" evidence="1">
    <location>
        <begin position="81"/>
        <end position="99"/>
    </location>
</feature>